<evidence type="ECO:0000313" key="4">
    <source>
        <dbReference type="EMBL" id="CAF3960524.1"/>
    </source>
</evidence>
<protein>
    <submittedName>
        <fullName evidence="4">Uncharacterized protein</fullName>
    </submittedName>
</protein>
<organism evidence="4 7">
    <name type="scientific">Rotaria sordida</name>
    <dbReference type="NCBI Taxonomy" id="392033"/>
    <lineage>
        <taxon>Eukaryota</taxon>
        <taxon>Metazoa</taxon>
        <taxon>Spiralia</taxon>
        <taxon>Gnathifera</taxon>
        <taxon>Rotifera</taxon>
        <taxon>Eurotatoria</taxon>
        <taxon>Bdelloidea</taxon>
        <taxon>Philodinida</taxon>
        <taxon>Philodinidae</taxon>
        <taxon>Rotaria</taxon>
    </lineage>
</organism>
<dbReference type="Proteomes" id="UP000663836">
    <property type="component" value="Unassembled WGS sequence"/>
</dbReference>
<comment type="caution">
    <text evidence="4">The sequence shown here is derived from an EMBL/GenBank/DDBJ whole genome shotgun (WGS) entry which is preliminary data.</text>
</comment>
<evidence type="ECO:0000313" key="3">
    <source>
        <dbReference type="EMBL" id="CAF1461781.1"/>
    </source>
</evidence>
<evidence type="ECO:0000313" key="5">
    <source>
        <dbReference type="EMBL" id="CAF4048228.1"/>
    </source>
</evidence>
<evidence type="ECO:0000313" key="1">
    <source>
        <dbReference type="EMBL" id="CAF0879610.1"/>
    </source>
</evidence>
<dbReference type="Gene3D" id="3.40.50.720">
    <property type="entry name" value="NAD(P)-binding Rossmann-like Domain"/>
    <property type="match status" value="1"/>
</dbReference>
<dbReference type="Proteomes" id="UP000663874">
    <property type="component" value="Unassembled WGS sequence"/>
</dbReference>
<dbReference type="Proteomes" id="UP000663823">
    <property type="component" value="Unassembled WGS sequence"/>
</dbReference>
<dbReference type="EMBL" id="CAJNOT010005306">
    <property type="protein sequence ID" value="CAF1461781.1"/>
    <property type="molecule type" value="Genomic_DNA"/>
</dbReference>
<dbReference type="EMBL" id="CAJNOO010000257">
    <property type="protein sequence ID" value="CAF0879610.1"/>
    <property type="molecule type" value="Genomic_DNA"/>
</dbReference>
<dbReference type="EMBL" id="CAJOBD010005991">
    <property type="protein sequence ID" value="CAF4048228.1"/>
    <property type="molecule type" value="Genomic_DNA"/>
</dbReference>
<evidence type="ECO:0000313" key="7">
    <source>
        <dbReference type="Proteomes" id="UP000663874"/>
    </source>
</evidence>
<sequence>MTVHYYGHSDSGINLSWSYAKDVGEIIKKHLPFDPKQQEEIMNKLPLHEQLWHLTETKKNIFLRSKY</sequence>
<dbReference type="Proteomes" id="UP000663889">
    <property type="component" value="Unassembled WGS sequence"/>
</dbReference>
<gene>
    <name evidence="4" type="ORF">FNK824_LOCUS23750</name>
    <name evidence="5" type="ORF">JBS370_LOCUS28891</name>
    <name evidence="6" type="ORF">OTI717_LOCUS35239</name>
    <name evidence="1" type="ORF">RFH988_LOCUS7898</name>
    <name evidence="2" type="ORF">SEV965_LOCUS33115</name>
    <name evidence="3" type="ORF">ZHD862_LOCUS35726</name>
</gene>
<name>A0A819LDR2_9BILA</name>
<dbReference type="Proteomes" id="UP000663864">
    <property type="component" value="Unassembled WGS sequence"/>
</dbReference>
<dbReference type="AlphaFoldDB" id="A0A819LDR2"/>
<dbReference type="EMBL" id="CAJOAX010013426">
    <property type="protein sequence ID" value="CAF4130196.1"/>
    <property type="molecule type" value="Genomic_DNA"/>
</dbReference>
<reference evidence="4" key="1">
    <citation type="submission" date="2021-02" db="EMBL/GenBank/DDBJ databases">
        <authorList>
            <person name="Nowell W R."/>
        </authorList>
    </citation>
    <scope>NUCLEOTIDE SEQUENCE</scope>
</reference>
<dbReference type="EMBL" id="CAJOBE010005100">
    <property type="protein sequence ID" value="CAF3960524.1"/>
    <property type="molecule type" value="Genomic_DNA"/>
</dbReference>
<evidence type="ECO:0000313" key="2">
    <source>
        <dbReference type="EMBL" id="CAF1438595.1"/>
    </source>
</evidence>
<accession>A0A819LDR2</accession>
<dbReference type="EMBL" id="CAJNOU010004364">
    <property type="protein sequence ID" value="CAF1438595.1"/>
    <property type="molecule type" value="Genomic_DNA"/>
</dbReference>
<evidence type="ECO:0000313" key="6">
    <source>
        <dbReference type="EMBL" id="CAF4130196.1"/>
    </source>
</evidence>
<proteinExistence type="predicted"/>
<dbReference type="Proteomes" id="UP000663882">
    <property type="component" value="Unassembled WGS sequence"/>
</dbReference>